<dbReference type="EC" id="3.5.1.98" evidence="3"/>
<accession>W2TI61</accession>
<proteinExistence type="inferred from homology"/>
<dbReference type="GO" id="GO:0040029">
    <property type="term" value="P:epigenetic regulation of gene expression"/>
    <property type="evidence" value="ECO:0007669"/>
    <property type="project" value="TreeGrafter"/>
</dbReference>
<protein>
    <recommendedName>
        <fullName evidence="13">Histone deacetylase 11</fullName>
        <ecNumber evidence="3">3.5.1.98</ecNumber>
    </recommendedName>
</protein>
<comment type="catalytic activity">
    <reaction evidence="10">
        <text>N(6)-acetyl-L-lysyl-[histone] + H2O = L-lysyl-[histone] + acetate</text>
        <dbReference type="Rhea" id="RHEA:58196"/>
        <dbReference type="Rhea" id="RHEA-COMP:9845"/>
        <dbReference type="Rhea" id="RHEA-COMP:11338"/>
        <dbReference type="ChEBI" id="CHEBI:15377"/>
        <dbReference type="ChEBI" id="CHEBI:29969"/>
        <dbReference type="ChEBI" id="CHEBI:30089"/>
        <dbReference type="ChEBI" id="CHEBI:61930"/>
        <dbReference type="EC" id="3.5.1.98"/>
    </reaction>
</comment>
<dbReference type="InterPro" id="IPR037138">
    <property type="entry name" value="His_deacetylse_dom_sf"/>
</dbReference>
<evidence type="ECO:0000256" key="8">
    <source>
        <dbReference type="ARBA" id="ARBA00023163"/>
    </source>
</evidence>
<dbReference type="InterPro" id="IPR023801">
    <property type="entry name" value="His_deacetylse_dom"/>
</dbReference>
<evidence type="ECO:0000256" key="5">
    <source>
        <dbReference type="ARBA" id="ARBA00022801"/>
    </source>
</evidence>
<reference evidence="16" key="1">
    <citation type="journal article" date="2014" name="Nat. Genet.">
        <title>Genome of the human hookworm Necator americanus.</title>
        <authorList>
            <person name="Tang Y.T."/>
            <person name="Gao X."/>
            <person name="Rosa B.A."/>
            <person name="Abubucker S."/>
            <person name="Hallsworth-Pepin K."/>
            <person name="Martin J."/>
            <person name="Tyagi R."/>
            <person name="Heizer E."/>
            <person name="Zhang X."/>
            <person name="Bhonagiri-Palsikar V."/>
            <person name="Minx P."/>
            <person name="Warren W.C."/>
            <person name="Wang Q."/>
            <person name="Zhan B."/>
            <person name="Hotez P.J."/>
            <person name="Sternberg P.W."/>
            <person name="Dougall A."/>
            <person name="Gaze S.T."/>
            <person name="Mulvenna J."/>
            <person name="Sotillo J."/>
            <person name="Ranganathan S."/>
            <person name="Rabelo E.M."/>
            <person name="Wilson R.K."/>
            <person name="Felgner P.L."/>
            <person name="Bethony J."/>
            <person name="Hawdon J.M."/>
            <person name="Gasser R.B."/>
            <person name="Loukas A."/>
            <person name="Mitreva M."/>
        </authorList>
    </citation>
    <scope>NUCLEOTIDE SEQUENCE [LARGE SCALE GENOMIC DNA]</scope>
</reference>
<dbReference type="AlphaFoldDB" id="W2TI61"/>
<feature type="domain" description="Histone deacetylase" evidence="14">
    <location>
        <begin position="92"/>
        <end position="370"/>
    </location>
</feature>
<dbReference type="GO" id="GO:0141221">
    <property type="term" value="F:histone deacetylase activity, hydrolytic mechanism"/>
    <property type="evidence" value="ECO:0007669"/>
    <property type="project" value="UniProtKB-EC"/>
</dbReference>
<dbReference type="KEGG" id="nai:NECAME_02250"/>
<comment type="subcellular location">
    <subcellularLocation>
        <location evidence="1">Nucleus</location>
    </subcellularLocation>
</comment>
<keyword evidence="6" id="KW-0156">Chromatin regulator</keyword>
<dbReference type="CDD" id="cd09993">
    <property type="entry name" value="HDAC_classIV"/>
    <property type="match status" value="1"/>
</dbReference>
<keyword evidence="9" id="KW-0539">Nucleus</keyword>
<evidence type="ECO:0000313" key="15">
    <source>
        <dbReference type="EMBL" id="ETN80851.1"/>
    </source>
</evidence>
<dbReference type="Pfam" id="PF00850">
    <property type="entry name" value="Hist_deacetyl"/>
    <property type="match status" value="1"/>
</dbReference>
<organism evidence="15 16">
    <name type="scientific">Necator americanus</name>
    <name type="common">Human hookworm</name>
    <dbReference type="NCBI Taxonomy" id="51031"/>
    <lineage>
        <taxon>Eukaryota</taxon>
        <taxon>Metazoa</taxon>
        <taxon>Ecdysozoa</taxon>
        <taxon>Nematoda</taxon>
        <taxon>Chromadorea</taxon>
        <taxon>Rhabditida</taxon>
        <taxon>Rhabditina</taxon>
        <taxon>Rhabditomorpha</taxon>
        <taxon>Strongyloidea</taxon>
        <taxon>Ancylostomatidae</taxon>
        <taxon>Bunostominae</taxon>
        <taxon>Necator</taxon>
    </lineage>
</organism>
<evidence type="ECO:0000259" key="14">
    <source>
        <dbReference type="Pfam" id="PF00850"/>
    </source>
</evidence>
<dbReference type="InterPro" id="IPR023696">
    <property type="entry name" value="Ureohydrolase_dom_sf"/>
</dbReference>
<comment type="similarity">
    <text evidence="2">Belongs to the histone deacetylase family.</text>
</comment>
<dbReference type="PANTHER" id="PTHR10625">
    <property type="entry name" value="HISTONE DEACETYLASE HDAC1-RELATED"/>
    <property type="match status" value="1"/>
</dbReference>
<name>W2TI61_NECAM</name>
<evidence type="ECO:0000256" key="3">
    <source>
        <dbReference type="ARBA" id="ARBA00012111"/>
    </source>
</evidence>
<keyword evidence="4" id="KW-0678">Repressor</keyword>
<comment type="function">
    <text evidence="11">Responsible for the deacetylation of lysine residues on the N-terminal part of the core histones (H2A, H2B, H3 and H4). Histone deacetylation gives a tag for epigenetic repression and plays an important role in transcriptional regulation, cell cycle progression and developmental events. Histone deacetylases act via the formation of large multiprotein complexes.</text>
</comment>
<evidence type="ECO:0000256" key="13">
    <source>
        <dbReference type="ARBA" id="ARBA00072450"/>
    </source>
</evidence>
<dbReference type="GO" id="GO:0000118">
    <property type="term" value="C:histone deacetylase complex"/>
    <property type="evidence" value="ECO:0007669"/>
    <property type="project" value="TreeGrafter"/>
</dbReference>
<evidence type="ECO:0000256" key="12">
    <source>
        <dbReference type="ARBA" id="ARBA00065154"/>
    </source>
</evidence>
<dbReference type="InterPro" id="IPR044150">
    <property type="entry name" value="HDAC_classIV"/>
</dbReference>
<keyword evidence="7" id="KW-0805">Transcription regulation</keyword>
<evidence type="ECO:0000256" key="6">
    <source>
        <dbReference type="ARBA" id="ARBA00022853"/>
    </source>
</evidence>
<evidence type="ECO:0000256" key="2">
    <source>
        <dbReference type="ARBA" id="ARBA00005947"/>
    </source>
</evidence>
<keyword evidence="5" id="KW-0378">Hydrolase</keyword>
<dbReference type="PANTHER" id="PTHR10625:SF23">
    <property type="entry name" value="HISTONE DEACETYLASE 11"/>
    <property type="match status" value="1"/>
</dbReference>
<evidence type="ECO:0000256" key="1">
    <source>
        <dbReference type="ARBA" id="ARBA00004123"/>
    </source>
</evidence>
<dbReference type="OMA" id="EIGFPWS"/>
<dbReference type="PRINTS" id="PR01270">
    <property type="entry name" value="HDASUPER"/>
</dbReference>
<dbReference type="OrthoDB" id="437693at2759"/>
<comment type="subunit">
    <text evidence="12">Interacts with HDAC6.</text>
</comment>
<evidence type="ECO:0000256" key="11">
    <source>
        <dbReference type="ARBA" id="ARBA00059784"/>
    </source>
</evidence>
<gene>
    <name evidence="15" type="ORF">NECAME_02250</name>
</gene>
<dbReference type="Gene3D" id="3.40.800.20">
    <property type="entry name" value="Histone deacetylase domain"/>
    <property type="match status" value="1"/>
</dbReference>
<keyword evidence="8" id="KW-0804">Transcription</keyword>
<dbReference type="STRING" id="51031.W2TI61"/>
<evidence type="ECO:0000256" key="4">
    <source>
        <dbReference type="ARBA" id="ARBA00022491"/>
    </source>
</evidence>
<sequence length="385" mass="43195">MTFISRCENKMIALAFLAPSLVTSVDILLDKVELPLLELIEPEQKTIYCYASGEYALMHVFERTIIVVEIVVQKRRFVCQKIGTMFGIEKCHPFDAGKWGRVYAMLKDWHLISDESTVRPLEATKNDLLIAHTNLYLSSLYSPCVLAKVVEVPIACLIPTCITDKYFLKRMRYQCGGTVAACGLALERGWAVNLGGGFHHAHRSFGGGFCVYADISLALKILFSRKLIEKALIIDLDAHQGNGHERDFGDDEKVFILDVYNPRIYPWDHKAQEGISRSVHVGSMTSDVEYLKLVKRNLSTALTDFRCDLVIFNAGTDSLENDPLGGLSLSPECIVRRDEVVFRLCRQNSTPIAMLTSGGYLMKSAEVIANSIKNLHEKELIELRA</sequence>
<dbReference type="EMBL" id="KI658934">
    <property type="protein sequence ID" value="ETN80851.1"/>
    <property type="molecule type" value="Genomic_DNA"/>
</dbReference>
<dbReference type="FunFam" id="3.40.800.20:FF:000009">
    <property type="entry name" value="Histone deacetylase 11"/>
    <property type="match status" value="1"/>
</dbReference>
<keyword evidence="16" id="KW-1185">Reference proteome</keyword>
<dbReference type="Proteomes" id="UP000053676">
    <property type="component" value="Unassembled WGS sequence"/>
</dbReference>
<evidence type="ECO:0000256" key="7">
    <source>
        <dbReference type="ARBA" id="ARBA00023015"/>
    </source>
</evidence>
<evidence type="ECO:0000313" key="16">
    <source>
        <dbReference type="Proteomes" id="UP000053676"/>
    </source>
</evidence>
<evidence type="ECO:0000256" key="9">
    <source>
        <dbReference type="ARBA" id="ARBA00023242"/>
    </source>
</evidence>
<evidence type="ECO:0000256" key="10">
    <source>
        <dbReference type="ARBA" id="ARBA00048287"/>
    </source>
</evidence>
<dbReference type="InterPro" id="IPR000286">
    <property type="entry name" value="HDACs"/>
</dbReference>
<dbReference type="SUPFAM" id="SSF52768">
    <property type="entry name" value="Arginase/deacetylase"/>
    <property type="match status" value="1"/>
</dbReference>